<organism evidence="2 3">
    <name type="scientific">Corynespora cassiicola Philippines</name>
    <dbReference type="NCBI Taxonomy" id="1448308"/>
    <lineage>
        <taxon>Eukaryota</taxon>
        <taxon>Fungi</taxon>
        <taxon>Dikarya</taxon>
        <taxon>Ascomycota</taxon>
        <taxon>Pezizomycotina</taxon>
        <taxon>Dothideomycetes</taxon>
        <taxon>Pleosporomycetidae</taxon>
        <taxon>Pleosporales</taxon>
        <taxon>Corynesporascaceae</taxon>
        <taxon>Corynespora</taxon>
    </lineage>
</organism>
<evidence type="ECO:0000313" key="3">
    <source>
        <dbReference type="Proteomes" id="UP000240883"/>
    </source>
</evidence>
<dbReference type="Proteomes" id="UP000240883">
    <property type="component" value="Unassembled WGS sequence"/>
</dbReference>
<protein>
    <submittedName>
        <fullName evidence="2">Uncharacterized protein</fullName>
    </submittedName>
</protein>
<keyword evidence="3" id="KW-1185">Reference proteome</keyword>
<dbReference type="EMBL" id="KZ678133">
    <property type="protein sequence ID" value="PSN69399.1"/>
    <property type="molecule type" value="Genomic_DNA"/>
</dbReference>
<proteinExistence type="predicted"/>
<feature type="region of interest" description="Disordered" evidence="1">
    <location>
        <begin position="132"/>
        <end position="161"/>
    </location>
</feature>
<evidence type="ECO:0000313" key="2">
    <source>
        <dbReference type="EMBL" id="PSN69399.1"/>
    </source>
</evidence>
<reference evidence="2 3" key="1">
    <citation type="journal article" date="2018" name="Front. Microbiol.">
        <title>Genome-Wide Analysis of Corynespora cassiicola Leaf Fall Disease Putative Effectors.</title>
        <authorList>
            <person name="Lopez D."/>
            <person name="Ribeiro S."/>
            <person name="Label P."/>
            <person name="Fumanal B."/>
            <person name="Venisse J.S."/>
            <person name="Kohler A."/>
            <person name="de Oliveira R.R."/>
            <person name="Labutti K."/>
            <person name="Lipzen A."/>
            <person name="Lail K."/>
            <person name="Bauer D."/>
            <person name="Ohm R.A."/>
            <person name="Barry K.W."/>
            <person name="Spatafora J."/>
            <person name="Grigoriev I.V."/>
            <person name="Martin F.M."/>
            <person name="Pujade-Renaud V."/>
        </authorList>
    </citation>
    <scope>NUCLEOTIDE SEQUENCE [LARGE SCALE GENOMIC DNA]</scope>
    <source>
        <strain evidence="2 3">Philippines</strain>
    </source>
</reference>
<sequence>MPLNYLPDGTFTLPTGLFIHLINTLSTLDGYDEELCNISSGLRETQTRHRNGPASEDCTSEMPLAEGRQNHNFVFVDDELFRESLKEVLRRLADEQGAEYKALQREYSEAGGIVELRSLQKIIGALMTSSTYDQHEDEAVDTPPAKRGASIKPVSYVRGKQ</sequence>
<name>A0A2T2NVK8_CORCC</name>
<evidence type="ECO:0000256" key="1">
    <source>
        <dbReference type="SAM" id="MobiDB-lite"/>
    </source>
</evidence>
<gene>
    <name evidence="2" type="ORF">BS50DRAFT_572545</name>
</gene>
<accession>A0A2T2NVK8</accession>
<dbReference type="AlphaFoldDB" id="A0A2T2NVK8"/>